<feature type="chain" id="PRO_5016298622" evidence="5">
    <location>
        <begin position="25"/>
        <end position="122"/>
    </location>
</feature>
<keyword evidence="3 4" id="KW-0408">Iron</keyword>
<feature type="domain" description="Cytochrome c" evidence="6">
    <location>
        <begin position="28"/>
        <end position="109"/>
    </location>
</feature>
<dbReference type="OrthoDB" id="7363829at2"/>
<evidence type="ECO:0000256" key="1">
    <source>
        <dbReference type="ARBA" id="ARBA00022617"/>
    </source>
</evidence>
<evidence type="ECO:0000313" key="8">
    <source>
        <dbReference type="Proteomes" id="UP000249254"/>
    </source>
</evidence>
<dbReference type="Proteomes" id="UP000249254">
    <property type="component" value="Unassembled WGS sequence"/>
</dbReference>
<dbReference type="Pfam" id="PF13442">
    <property type="entry name" value="Cytochrome_CBB3"/>
    <property type="match status" value="1"/>
</dbReference>
<accession>A0A328ATL8</accession>
<evidence type="ECO:0000256" key="5">
    <source>
        <dbReference type="SAM" id="SignalP"/>
    </source>
</evidence>
<dbReference type="AlphaFoldDB" id="A0A328ATL8"/>
<dbReference type="GO" id="GO:0009055">
    <property type="term" value="F:electron transfer activity"/>
    <property type="evidence" value="ECO:0007669"/>
    <property type="project" value="InterPro"/>
</dbReference>
<evidence type="ECO:0000256" key="4">
    <source>
        <dbReference type="PROSITE-ProRule" id="PRU00433"/>
    </source>
</evidence>
<evidence type="ECO:0000256" key="3">
    <source>
        <dbReference type="ARBA" id="ARBA00023004"/>
    </source>
</evidence>
<dbReference type="InterPro" id="IPR036909">
    <property type="entry name" value="Cyt_c-like_dom_sf"/>
</dbReference>
<keyword evidence="8" id="KW-1185">Reference proteome</keyword>
<proteinExistence type="predicted"/>
<dbReference type="GO" id="GO:0046872">
    <property type="term" value="F:metal ion binding"/>
    <property type="evidence" value="ECO:0007669"/>
    <property type="project" value="UniProtKB-KW"/>
</dbReference>
<comment type="caution">
    <text evidence="7">The sequence shown here is derived from an EMBL/GenBank/DDBJ whole genome shotgun (WGS) entry which is preliminary data.</text>
</comment>
<keyword evidence="2 4" id="KW-0479">Metal-binding</keyword>
<name>A0A328ATL8_9CAUL</name>
<dbReference type="SUPFAM" id="SSF46626">
    <property type="entry name" value="Cytochrome c"/>
    <property type="match status" value="1"/>
</dbReference>
<evidence type="ECO:0000256" key="2">
    <source>
        <dbReference type="ARBA" id="ARBA00022723"/>
    </source>
</evidence>
<dbReference type="PROSITE" id="PS51007">
    <property type="entry name" value="CYTC"/>
    <property type="match status" value="1"/>
</dbReference>
<dbReference type="GO" id="GO:0020037">
    <property type="term" value="F:heme binding"/>
    <property type="evidence" value="ECO:0007669"/>
    <property type="project" value="InterPro"/>
</dbReference>
<dbReference type="Gene3D" id="1.10.760.10">
    <property type="entry name" value="Cytochrome c-like domain"/>
    <property type="match status" value="1"/>
</dbReference>
<keyword evidence="5" id="KW-0732">Signal</keyword>
<dbReference type="RefSeq" id="WP_111530025.1">
    <property type="nucleotide sequence ID" value="NZ_JBHRSG010000004.1"/>
</dbReference>
<keyword evidence="1 4" id="KW-0349">Heme</keyword>
<feature type="signal peptide" evidence="5">
    <location>
        <begin position="1"/>
        <end position="24"/>
    </location>
</feature>
<gene>
    <name evidence="7" type="ORF">DJ017_08680</name>
</gene>
<evidence type="ECO:0000259" key="6">
    <source>
        <dbReference type="PROSITE" id="PS51007"/>
    </source>
</evidence>
<dbReference type="InterPro" id="IPR009056">
    <property type="entry name" value="Cyt_c-like_dom"/>
</dbReference>
<dbReference type="EMBL" id="QFYQ01000001">
    <property type="protein sequence ID" value="RAK56278.1"/>
    <property type="molecule type" value="Genomic_DNA"/>
</dbReference>
<reference evidence="8" key="1">
    <citation type="submission" date="2018-05" db="EMBL/GenBank/DDBJ databases">
        <authorList>
            <person name="Li X."/>
        </authorList>
    </citation>
    <scope>NUCLEOTIDE SEQUENCE [LARGE SCALE GENOMIC DNA]</scope>
    <source>
        <strain evidence="8">LX32</strain>
    </source>
</reference>
<sequence length="122" mass="12978">MRSFVLAAPIAALALLAVAPSAFAADRADLHRGEQLVERYCAGCHAVRQSGASPNAAAPPFRDLHTRYQIDDLAEGLAEGLLTGHPAMPEFEFSPSDVQAIIAYLKSIQTHQDAALPRASGR</sequence>
<protein>
    <submittedName>
        <fullName evidence="7">Cytochrome c</fullName>
    </submittedName>
</protein>
<organism evidence="7 8">
    <name type="scientific">Phenylobacterium soli</name>
    <dbReference type="NCBI Taxonomy" id="2170551"/>
    <lineage>
        <taxon>Bacteria</taxon>
        <taxon>Pseudomonadati</taxon>
        <taxon>Pseudomonadota</taxon>
        <taxon>Alphaproteobacteria</taxon>
        <taxon>Caulobacterales</taxon>
        <taxon>Caulobacteraceae</taxon>
        <taxon>Phenylobacterium</taxon>
    </lineage>
</organism>
<evidence type="ECO:0000313" key="7">
    <source>
        <dbReference type="EMBL" id="RAK56278.1"/>
    </source>
</evidence>